<dbReference type="AlphaFoldDB" id="A0A367WQJ8"/>
<gene>
    <name evidence="1" type="ORF">TH25_21195</name>
</gene>
<evidence type="ECO:0000313" key="1">
    <source>
        <dbReference type="EMBL" id="RCK43667.1"/>
    </source>
</evidence>
<proteinExistence type="predicted"/>
<sequence length="97" mass="11363">MIDWRGYRIEIAYCRSWSPSFEDIYGYAMSHIEVRTIEPERAPLPITETGYRSHFIHEPVVAEHGGAEAVVRLMLEDAAKSREWRELEESSKQFSLF</sequence>
<dbReference type="EMBL" id="JPWH01000024">
    <property type="protein sequence ID" value="RCK43667.1"/>
    <property type="molecule type" value="Genomic_DNA"/>
</dbReference>
<comment type="caution">
    <text evidence="1">The sequence shown here is derived from an EMBL/GenBank/DDBJ whole genome shotgun (WGS) entry which is preliminary data.</text>
</comment>
<dbReference type="Proteomes" id="UP000252517">
    <property type="component" value="Unassembled WGS sequence"/>
</dbReference>
<organism evidence="1 2">
    <name type="scientific">Thalassospira profundimaris</name>
    <dbReference type="NCBI Taxonomy" id="502049"/>
    <lineage>
        <taxon>Bacteria</taxon>
        <taxon>Pseudomonadati</taxon>
        <taxon>Pseudomonadota</taxon>
        <taxon>Alphaproteobacteria</taxon>
        <taxon>Rhodospirillales</taxon>
        <taxon>Thalassospiraceae</taxon>
        <taxon>Thalassospira</taxon>
    </lineage>
</organism>
<name>A0A367WQJ8_9PROT</name>
<reference evidence="1 2" key="1">
    <citation type="submission" date="2014-07" db="EMBL/GenBank/DDBJ databases">
        <title>Draft genome sequence of Thalassospira profundimaris S25-3-2.</title>
        <authorList>
            <person name="Lai Q."/>
            <person name="Shao Z."/>
        </authorList>
    </citation>
    <scope>NUCLEOTIDE SEQUENCE [LARGE SCALE GENOMIC DNA]</scope>
    <source>
        <strain evidence="1 2">S25-3-2</strain>
    </source>
</reference>
<protein>
    <submittedName>
        <fullName evidence="1">Uncharacterized protein</fullName>
    </submittedName>
</protein>
<evidence type="ECO:0000313" key="2">
    <source>
        <dbReference type="Proteomes" id="UP000252517"/>
    </source>
</evidence>
<accession>A0A367WQJ8</accession>